<keyword evidence="3" id="KW-1185">Reference proteome</keyword>
<gene>
    <name evidence="2" type="ORF">GGR27_001800</name>
</gene>
<evidence type="ECO:0000256" key="1">
    <source>
        <dbReference type="ARBA" id="ARBA00093770"/>
    </source>
</evidence>
<name>A0ABX0XBE6_9BACT</name>
<accession>A0ABX0XBE6</accession>
<dbReference type="EMBL" id="JAATJH010000002">
    <property type="protein sequence ID" value="NJC26301.1"/>
    <property type="molecule type" value="Genomic_DNA"/>
</dbReference>
<dbReference type="Pfam" id="PF11307">
    <property type="entry name" value="DUF3109"/>
    <property type="match status" value="1"/>
</dbReference>
<dbReference type="RefSeq" id="WP_168037054.1">
    <property type="nucleotide sequence ID" value="NZ_JAATJH010000002.1"/>
</dbReference>
<sequence>MYLIQGIFVTEDVTNEQFACNLTACKGACCWEGDFGAPLEESELAELESVYDKVAENMTPLGIAAVAARGKYTENPETEGHDTTLVDGGACAYMGKTDGGIAFCAIEKTYNEGKISWKKPISCHLYPIRVASKPEANFEALNYDRWDICSAACTKGAREKIRVYEFAKPALIRKYGEEWYEELEAAVASGF</sequence>
<comment type="caution">
    <text evidence="2">The sequence shown here is derived from an EMBL/GenBank/DDBJ whole genome shotgun (WGS) entry which is preliminary data.</text>
</comment>
<evidence type="ECO:0000313" key="3">
    <source>
        <dbReference type="Proteomes" id="UP000770785"/>
    </source>
</evidence>
<proteinExistence type="inferred from homology"/>
<protein>
    <recommendedName>
        <fullName evidence="4">DUF3109 family protein</fullName>
    </recommendedName>
</protein>
<dbReference type="Proteomes" id="UP000770785">
    <property type="component" value="Unassembled WGS sequence"/>
</dbReference>
<organism evidence="2 3">
    <name type="scientific">Neolewinella antarctica</name>
    <dbReference type="NCBI Taxonomy" id="442734"/>
    <lineage>
        <taxon>Bacteria</taxon>
        <taxon>Pseudomonadati</taxon>
        <taxon>Bacteroidota</taxon>
        <taxon>Saprospiria</taxon>
        <taxon>Saprospirales</taxon>
        <taxon>Lewinellaceae</taxon>
        <taxon>Neolewinella</taxon>
    </lineage>
</organism>
<reference evidence="2 3" key="1">
    <citation type="submission" date="2020-03" db="EMBL/GenBank/DDBJ databases">
        <title>Genomic Encyclopedia of Type Strains, Phase IV (KMG-IV): sequencing the most valuable type-strain genomes for metagenomic binning, comparative biology and taxonomic classification.</title>
        <authorList>
            <person name="Goeker M."/>
        </authorList>
    </citation>
    <scope>NUCLEOTIDE SEQUENCE [LARGE SCALE GENOMIC DNA]</scope>
    <source>
        <strain evidence="2 3">DSM 105096</strain>
    </source>
</reference>
<evidence type="ECO:0008006" key="4">
    <source>
        <dbReference type="Google" id="ProtNLM"/>
    </source>
</evidence>
<dbReference type="InterPro" id="IPR021458">
    <property type="entry name" value="Rv0495c"/>
</dbReference>
<comment type="similarity">
    <text evidence="1">Belongs to the Rv0495c family.</text>
</comment>
<evidence type="ECO:0000313" key="2">
    <source>
        <dbReference type="EMBL" id="NJC26301.1"/>
    </source>
</evidence>